<dbReference type="InterPro" id="IPR032720">
    <property type="entry name" value="Cys_rich_CWC"/>
</dbReference>
<dbReference type="EMBL" id="VFPV01000002">
    <property type="protein sequence ID" value="TQN03292.1"/>
    <property type="molecule type" value="Genomic_DNA"/>
</dbReference>
<sequence length="83" mass="8437">MNTTLPSFAQTCPACGQPNGCAIAAGGEAADCWCMNTTVSRTALEQLPANERGQRCICPVCARAGAPAGDGPEGAPEPHRPPL</sequence>
<dbReference type="Pfam" id="PF14375">
    <property type="entry name" value="Cys_rich_CWC"/>
    <property type="match status" value="1"/>
</dbReference>
<accession>A0A543L7I9</accession>
<evidence type="ECO:0000313" key="2">
    <source>
        <dbReference type="Proteomes" id="UP000316993"/>
    </source>
</evidence>
<dbReference type="RefSeq" id="WP_142082988.1">
    <property type="nucleotide sequence ID" value="NZ_VFPV01000002.1"/>
</dbReference>
<comment type="caution">
    <text evidence="1">The sequence shown here is derived from an EMBL/GenBank/DDBJ whole genome shotgun (WGS) entry which is preliminary data.</text>
</comment>
<evidence type="ECO:0000313" key="1">
    <source>
        <dbReference type="EMBL" id="TQN03292.1"/>
    </source>
</evidence>
<dbReference type="AlphaFoldDB" id="A0A543L7I9"/>
<dbReference type="Proteomes" id="UP000316993">
    <property type="component" value="Unassembled WGS sequence"/>
</dbReference>
<organism evidence="1 2">
    <name type="scientific">Acidovorax temperans</name>
    <dbReference type="NCBI Taxonomy" id="80878"/>
    <lineage>
        <taxon>Bacteria</taxon>
        <taxon>Pseudomonadati</taxon>
        <taxon>Pseudomonadota</taxon>
        <taxon>Betaproteobacteria</taxon>
        <taxon>Burkholderiales</taxon>
        <taxon>Comamonadaceae</taxon>
        <taxon>Acidovorax</taxon>
    </lineage>
</organism>
<proteinExistence type="predicted"/>
<gene>
    <name evidence="1" type="ORF">BDD18_1960</name>
</gene>
<name>A0A543L7I9_9BURK</name>
<protein>
    <submittedName>
        <fullName evidence="1">Cysteine-rich CWC protein</fullName>
    </submittedName>
</protein>
<reference evidence="1 2" key="1">
    <citation type="submission" date="2019-06" db="EMBL/GenBank/DDBJ databases">
        <title>Genomic Encyclopedia of Archaeal and Bacterial Type Strains, Phase II (KMG-II): from individual species to whole genera.</title>
        <authorList>
            <person name="Goeker M."/>
        </authorList>
    </citation>
    <scope>NUCLEOTIDE SEQUENCE [LARGE SCALE GENOMIC DNA]</scope>
    <source>
        <strain evidence="1 2">DSM 7270</strain>
    </source>
</reference>